<evidence type="ECO:0000256" key="3">
    <source>
        <dbReference type="ARBA" id="ARBA00011209"/>
    </source>
</evidence>
<evidence type="ECO:0000313" key="14">
    <source>
        <dbReference type="Proteomes" id="UP001597044"/>
    </source>
</evidence>
<sequence length="683" mass="73367">MSHPSVLFELGGEELPPKSLLTLATALRDGVEQGLKSKGLEFSGIRFFAAPRRLGLIIDSLAPQQPDREVRADGPPVKAAFTADGQPTPAALGFARKNGVEVADLDATGEKLRLVRTVKGEAAADLLAGIFELAIKQLPIAKRMRWGSSRVEFVRPMHWLVLLYGDAVVPASVLGLDSGRTSFGHRFHHPAAVELAHADDYVEAMRSAHVLADFSERRTQIQGVVNDLATQAGGRALMPDALLDEVTALVEWPVPLVCSFEERFLSVPQEALISTMQDNQKYFCLVDANDQLMARFITVANIDSTDPEMIISGNEKVVRPRLTDAEFFFSQDKKVTLAERNERLKQVVFQAQLGTVFAKAERVSTLAGHIAGLIGSDVASAELAGKLCKSDLASEMVSEFPELQGIAGYHYARHEGLANDVALALNEQYLPRFSGDTLPTTATGAAVSLADKLDTLTGLFGIGQPPTGSKDPFALRRAALGVLRILIAGDYRIDLRELVATAVAQHGSAVTQVNAAEDVFSFLLGRYRAMFEEQGVSAEVIAAVQACQPTVAGDVARRVQAVAAFSGLPEATALAAANKRVANILAKESSVSGSVDSALLQEPAEQDLAAQLDALQARLAPLYASGDYGQALSLLATLREPVDAFFDNVMVNADDAAIRLNRLRLLNQLRALFLRVADISLLS</sequence>
<name>A0ABW3HIV9_9GAMM</name>
<protein>
    <recommendedName>
        <fullName evidence="11">Glycine--tRNA ligase beta subunit</fullName>
        <ecNumber evidence="11">6.1.1.14</ecNumber>
    </recommendedName>
    <alternativeName>
        <fullName evidence="11">Glycyl-tRNA synthetase beta subunit</fullName>
        <shortName evidence="11">GlyRS</shortName>
    </alternativeName>
</protein>
<evidence type="ECO:0000256" key="7">
    <source>
        <dbReference type="ARBA" id="ARBA00022840"/>
    </source>
</evidence>
<dbReference type="Proteomes" id="UP001597044">
    <property type="component" value="Unassembled WGS sequence"/>
</dbReference>
<feature type="domain" description="DALR anticodon binding" evidence="12">
    <location>
        <begin position="576"/>
        <end position="672"/>
    </location>
</feature>
<evidence type="ECO:0000256" key="1">
    <source>
        <dbReference type="ARBA" id="ARBA00004496"/>
    </source>
</evidence>
<keyword evidence="9 11" id="KW-0030">Aminoacyl-tRNA synthetase</keyword>
<evidence type="ECO:0000256" key="10">
    <source>
        <dbReference type="ARBA" id="ARBA00047937"/>
    </source>
</evidence>
<evidence type="ECO:0000256" key="4">
    <source>
        <dbReference type="ARBA" id="ARBA00022490"/>
    </source>
</evidence>
<evidence type="ECO:0000256" key="5">
    <source>
        <dbReference type="ARBA" id="ARBA00022598"/>
    </source>
</evidence>
<dbReference type="InterPro" id="IPR006194">
    <property type="entry name" value="Gly-tRNA-synth_heterodimer"/>
</dbReference>
<evidence type="ECO:0000256" key="8">
    <source>
        <dbReference type="ARBA" id="ARBA00022917"/>
    </source>
</evidence>
<dbReference type="InterPro" id="IPR008909">
    <property type="entry name" value="DALR_anticod-bd"/>
</dbReference>
<evidence type="ECO:0000256" key="2">
    <source>
        <dbReference type="ARBA" id="ARBA00008226"/>
    </source>
</evidence>
<dbReference type="EMBL" id="JBHTIT010000001">
    <property type="protein sequence ID" value="MFD0950692.1"/>
    <property type="molecule type" value="Genomic_DNA"/>
</dbReference>
<keyword evidence="14" id="KW-1185">Reference proteome</keyword>
<dbReference type="EC" id="6.1.1.14" evidence="11"/>
<dbReference type="InterPro" id="IPR015944">
    <property type="entry name" value="Gly-tRNA-synth_bsu"/>
</dbReference>
<comment type="caution">
    <text evidence="13">The sequence shown here is derived from an EMBL/GenBank/DDBJ whole genome shotgun (WGS) entry which is preliminary data.</text>
</comment>
<dbReference type="Pfam" id="PF05746">
    <property type="entry name" value="DALR_1"/>
    <property type="match status" value="1"/>
</dbReference>
<comment type="similarity">
    <text evidence="2 11">Belongs to the class-II aminoacyl-tRNA synthetase family.</text>
</comment>
<proteinExistence type="inferred from homology"/>
<comment type="subunit">
    <text evidence="3 11">Tetramer of two alpha and two beta subunits.</text>
</comment>
<evidence type="ECO:0000313" key="13">
    <source>
        <dbReference type="EMBL" id="MFD0950692.1"/>
    </source>
</evidence>
<evidence type="ECO:0000256" key="6">
    <source>
        <dbReference type="ARBA" id="ARBA00022741"/>
    </source>
</evidence>
<dbReference type="SUPFAM" id="SSF109604">
    <property type="entry name" value="HD-domain/PDEase-like"/>
    <property type="match status" value="1"/>
</dbReference>
<dbReference type="HAMAP" id="MF_00255">
    <property type="entry name" value="Gly_tRNA_synth_beta"/>
    <property type="match status" value="1"/>
</dbReference>
<comment type="catalytic activity">
    <reaction evidence="10 11">
        <text>tRNA(Gly) + glycine + ATP = glycyl-tRNA(Gly) + AMP + diphosphate</text>
        <dbReference type="Rhea" id="RHEA:16013"/>
        <dbReference type="Rhea" id="RHEA-COMP:9664"/>
        <dbReference type="Rhea" id="RHEA-COMP:9683"/>
        <dbReference type="ChEBI" id="CHEBI:30616"/>
        <dbReference type="ChEBI" id="CHEBI:33019"/>
        <dbReference type="ChEBI" id="CHEBI:57305"/>
        <dbReference type="ChEBI" id="CHEBI:78442"/>
        <dbReference type="ChEBI" id="CHEBI:78522"/>
        <dbReference type="ChEBI" id="CHEBI:456215"/>
        <dbReference type="EC" id="6.1.1.14"/>
    </reaction>
</comment>
<accession>A0ABW3HIV9</accession>
<evidence type="ECO:0000256" key="11">
    <source>
        <dbReference type="HAMAP-Rule" id="MF_00255"/>
    </source>
</evidence>
<gene>
    <name evidence="11 13" type="primary">glyS</name>
    <name evidence="13" type="ORF">ACFQ0F_09870</name>
</gene>
<organism evidence="13 14">
    <name type="scientific">Paraperlucidibaca wandonensis</name>
    <dbReference type="NCBI Taxonomy" id="1268273"/>
    <lineage>
        <taxon>Bacteria</taxon>
        <taxon>Pseudomonadati</taxon>
        <taxon>Pseudomonadota</taxon>
        <taxon>Gammaproteobacteria</taxon>
        <taxon>Moraxellales</taxon>
        <taxon>Moraxellaceae</taxon>
        <taxon>Paraperlucidibaca</taxon>
    </lineage>
</organism>
<dbReference type="PANTHER" id="PTHR30075">
    <property type="entry name" value="GLYCYL-TRNA SYNTHETASE"/>
    <property type="match status" value="1"/>
</dbReference>
<dbReference type="PANTHER" id="PTHR30075:SF2">
    <property type="entry name" value="GLYCINE--TRNA LIGASE, CHLOROPLASTIC_MITOCHONDRIAL 2"/>
    <property type="match status" value="1"/>
</dbReference>
<keyword evidence="5 11" id="KW-0436">Ligase</keyword>
<evidence type="ECO:0000256" key="9">
    <source>
        <dbReference type="ARBA" id="ARBA00023146"/>
    </source>
</evidence>
<keyword evidence="8 11" id="KW-0648">Protein biosynthesis</keyword>
<reference evidence="14" key="1">
    <citation type="journal article" date="2019" name="Int. J. Syst. Evol. Microbiol.">
        <title>The Global Catalogue of Microorganisms (GCM) 10K type strain sequencing project: providing services to taxonomists for standard genome sequencing and annotation.</title>
        <authorList>
            <consortium name="The Broad Institute Genomics Platform"/>
            <consortium name="The Broad Institute Genome Sequencing Center for Infectious Disease"/>
            <person name="Wu L."/>
            <person name="Ma J."/>
        </authorList>
    </citation>
    <scope>NUCLEOTIDE SEQUENCE [LARGE SCALE GENOMIC DNA]</scope>
    <source>
        <strain evidence="14">CCUG 63419</strain>
    </source>
</reference>
<dbReference type="PROSITE" id="PS50861">
    <property type="entry name" value="AA_TRNA_LIGASE_II_GLYAB"/>
    <property type="match status" value="1"/>
</dbReference>
<dbReference type="PRINTS" id="PR01045">
    <property type="entry name" value="TRNASYNTHGB"/>
</dbReference>
<dbReference type="Pfam" id="PF02092">
    <property type="entry name" value="tRNA_synt_2f"/>
    <property type="match status" value="1"/>
</dbReference>
<dbReference type="GO" id="GO:0004820">
    <property type="term" value="F:glycine-tRNA ligase activity"/>
    <property type="evidence" value="ECO:0007669"/>
    <property type="project" value="UniProtKB-EC"/>
</dbReference>
<keyword evidence="4 11" id="KW-0963">Cytoplasm</keyword>
<dbReference type="RefSeq" id="WP_379071647.1">
    <property type="nucleotide sequence ID" value="NZ_JBHTIT010000001.1"/>
</dbReference>
<comment type="subcellular location">
    <subcellularLocation>
        <location evidence="1 11">Cytoplasm</location>
    </subcellularLocation>
</comment>
<keyword evidence="7 11" id="KW-0067">ATP-binding</keyword>
<dbReference type="NCBIfam" id="TIGR00211">
    <property type="entry name" value="glyS"/>
    <property type="match status" value="1"/>
</dbReference>
<keyword evidence="6 11" id="KW-0547">Nucleotide-binding</keyword>
<evidence type="ECO:0000259" key="12">
    <source>
        <dbReference type="Pfam" id="PF05746"/>
    </source>
</evidence>